<comment type="caution">
    <text evidence="2">The sequence shown here is derived from an EMBL/GenBank/DDBJ whole genome shotgun (WGS) entry which is preliminary data.</text>
</comment>
<sequence>MFASSALVFATLALAPPAIAAPPAARPQATAPASVAAARAKSPGIAVGAKKTTRTNKPNKSIQTVKLPVLHYSSAKNRKNVAKYANEAVAAELKSFNAGRRGTCRGDATAAFDAWPGRTGIYMGRYASVTMSYSLRQCGAAATSKARSFTVDLKTGKKVSMSAFVSLNDITTKMAVANNFRAAKNTCIRQLDPAASKFPQPVAWDVSTKGIRFHYGKRSIGPAACGIPVVLLPWSEVGTAKEMQGAVKNRTYVNNLTFDKEYDTYWGSVIMTSVQGRKVTVFDSLLNSDGVCLHGVRSGKSAMLSQAGGNNTKFKAGMKDTSANPRFDTDRLGQGWREATASDIKKIKHTVGGSMFTARQACGS</sequence>
<dbReference type="EMBL" id="JAGIOF010000004">
    <property type="protein sequence ID" value="MBP2388693.1"/>
    <property type="molecule type" value="Genomic_DNA"/>
</dbReference>
<feature type="chain" id="PRO_5045245812" evidence="1">
    <location>
        <begin position="21"/>
        <end position="364"/>
    </location>
</feature>
<dbReference type="Proteomes" id="UP001296993">
    <property type="component" value="Unassembled WGS sequence"/>
</dbReference>
<dbReference type="RefSeq" id="WP_210002486.1">
    <property type="nucleotide sequence ID" value="NZ_BAAAJY010000004.1"/>
</dbReference>
<reference evidence="2 3" key="1">
    <citation type="submission" date="2021-03" db="EMBL/GenBank/DDBJ databases">
        <title>Sequencing the genomes of 1000 actinobacteria strains.</title>
        <authorList>
            <person name="Klenk H.-P."/>
        </authorList>
    </citation>
    <scope>NUCLEOTIDE SEQUENCE [LARGE SCALE GENOMIC DNA]</scope>
    <source>
        <strain evidence="2 3">DSM 15797</strain>
    </source>
</reference>
<evidence type="ECO:0000313" key="3">
    <source>
        <dbReference type="Proteomes" id="UP001296993"/>
    </source>
</evidence>
<evidence type="ECO:0000313" key="2">
    <source>
        <dbReference type="EMBL" id="MBP2388693.1"/>
    </source>
</evidence>
<accession>A0ABS4XJQ3</accession>
<organism evidence="2 3">
    <name type="scientific">Paeniglutamicibacter kerguelensis</name>
    <dbReference type="NCBI Taxonomy" id="254788"/>
    <lineage>
        <taxon>Bacteria</taxon>
        <taxon>Bacillati</taxon>
        <taxon>Actinomycetota</taxon>
        <taxon>Actinomycetes</taxon>
        <taxon>Micrococcales</taxon>
        <taxon>Micrococcaceae</taxon>
        <taxon>Paeniglutamicibacter</taxon>
    </lineage>
</organism>
<keyword evidence="1" id="KW-0732">Signal</keyword>
<feature type="signal peptide" evidence="1">
    <location>
        <begin position="1"/>
        <end position="20"/>
    </location>
</feature>
<name>A0ABS4XJQ3_9MICC</name>
<keyword evidence="3" id="KW-1185">Reference proteome</keyword>
<protein>
    <submittedName>
        <fullName evidence="2">Uncharacterized protein</fullName>
    </submittedName>
</protein>
<proteinExistence type="predicted"/>
<evidence type="ECO:0000256" key="1">
    <source>
        <dbReference type="SAM" id="SignalP"/>
    </source>
</evidence>
<gene>
    <name evidence="2" type="ORF">JOF47_004266</name>
</gene>